<evidence type="ECO:0000313" key="1">
    <source>
        <dbReference type="EMBL" id="GAV67994.1"/>
    </source>
</evidence>
<feature type="non-terminal residue" evidence="1">
    <location>
        <position position="1"/>
    </location>
</feature>
<dbReference type="PANTHER" id="PTHR11439">
    <property type="entry name" value="GAG-POL-RELATED RETROTRANSPOSON"/>
    <property type="match status" value="1"/>
</dbReference>
<dbReference type="EMBL" id="BDDD01000598">
    <property type="protein sequence ID" value="GAV67994.1"/>
    <property type="molecule type" value="Genomic_DNA"/>
</dbReference>
<name>A0A1Q3BJG1_CEPFO</name>
<evidence type="ECO:0000313" key="2">
    <source>
        <dbReference type="Proteomes" id="UP000187406"/>
    </source>
</evidence>
<sequence length="177" mass="20468">IFKYLAYTPSIGLWYPRKSSFDLHTYSDTDFGGYKVDRKSTSGMCQFLGNMLISWFSKKQNSVALSTTEAEYITAGSFCAQIMWMKQQLLDYGFNFEKMSIRCDNTSAICLGKNPVHHSRTKHIDIRYHFIKDHIEKGDIELVFVPTQEQVTDIFTKPLDEQTFSKFRLELGLCEIG</sequence>
<proteinExistence type="predicted"/>
<comment type="caution">
    <text evidence="1">The sequence shown here is derived from an EMBL/GenBank/DDBJ whole genome shotgun (WGS) entry which is preliminary data.</text>
</comment>
<organism evidence="1 2">
    <name type="scientific">Cephalotus follicularis</name>
    <name type="common">Albany pitcher plant</name>
    <dbReference type="NCBI Taxonomy" id="3775"/>
    <lineage>
        <taxon>Eukaryota</taxon>
        <taxon>Viridiplantae</taxon>
        <taxon>Streptophyta</taxon>
        <taxon>Embryophyta</taxon>
        <taxon>Tracheophyta</taxon>
        <taxon>Spermatophyta</taxon>
        <taxon>Magnoliopsida</taxon>
        <taxon>eudicotyledons</taxon>
        <taxon>Gunneridae</taxon>
        <taxon>Pentapetalae</taxon>
        <taxon>rosids</taxon>
        <taxon>fabids</taxon>
        <taxon>Oxalidales</taxon>
        <taxon>Cephalotaceae</taxon>
        <taxon>Cephalotus</taxon>
    </lineage>
</organism>
<dbReference type="Proteomes" id="UP000187406">
    <property type="component" value="Unassembled WGS sequence"/>
</dbReference>
<dbReference type="STRING" id="3775.A0A1Q3BJG1"/>
<accession>A0A1Q3BJG1</accession>
<keyword evidence="2" id="KW-1185">Reference proteome</keyword>
<dbReference type="InParanoid" id="A0A1Q3BJG1"/>
<dbReference type="OrthoDB" id="1935999at2759"/>
<reference evidence="2" key="1">
    <citation type="submission" date="2016-04" db="EMBL/GenBank/DDBJ databases">
        <title>Cephalotus genome sequencing.</title>
        <authorList>
            <person name="Fukushima K."/>
            <person name="Hasebe M."/>
            <person name="Fang X."/>
        </authorList>
    </citation>
    <scope>NUCLEOTIDE SEQUENCE [LARGE SCALE GENOMIC DNA]</scope>
    <source>
        <strain evidence="2">cv. St1</strain>
    </source>
</reference>
<dbReference type="PANTHER" id="PTHR11439:SF442">
    <property type="entry name" value="CYSTEINE-RICH RLK (RECEPTOR-LIKE PROTEIN KINASE) 8"/>
    <property type="match status" value="1"/>
</dbReference>
<dbReference type="CDD" id="cd09272">
    <property type="entry name" value="RNase_HI_RT_Ty1"/>
    <property type="match status" value="1"/>
</dbReference>
<gene>
    <name evidence="1" type="ORF">CFOL_v3_11497</name>
</gene>
<protein>
    <submittedName>
        <fullName evidence="1">Uncharacterized protein</fullName>
    </submittedName>
</protein>
<dbReference type="AlphaFoldDB" id="A0A1Q3BJG1"/>